<dbReference type="GO" id="GO:0071966">
    <property type="term" value="P:fungal-type cell wall polysaccharide metabolic process"/>
    <property type="evidence" value="ECO:0007669"/>
    <property type="project" value="TreeGrafter"/>
</dbReference>
<organism evidence="3 4">
    <name type="scientific">Phlebiopsis gigantea (strain 11061_1 CR5-6)</name>
    <name type="common">White-rot fungus</name>
    <name type="synonym">Peniophora gigantea</name>
    <dbReference type="NCBI Taxonomy" id="745531"/>
    <lineage>
        <taxon>Eukaryota</taxon>
        <taxon>Fungi</taxon>
        <taxon>Dikarya</taxon>
        <taxon>Basidiomycota</taxon>
        <taxon>Agaricomycotina</taxon>
        <taxon>Agaricomycetes</taxon>
        <taxon>Polyporales</taxon>
        <taxon>Phanerochaetaceae</taxon>
        <taxon>Phlebiopsis</taxon>
    </lineage>
</organism>
<evidence type="ECO:0000313" key="4">
    <source>
        <dbReference type="Proteomes" id="UP000053257"/>
    </source>
</evidence>
<feature type="chain" id="PRO_5002169420" evidence="1">
    <location>
        <begin position="18"/>
        <end position="331"/>
    </location>
</feature>
<proteinExistence type="predicted"/>
<evidence type="ECO:0000256" key="1">
    <source>
        <dbReference type="SAM" id="SignalP"/>
    </source>
</evidence>
<name>A0A0C3S894_PHLG1</name>
<dbReference type="Pfam" id="PF11790">
    <property type="entry name" value="Glyco_hydro_cc"/>
    <property type="match status" value="1"/>
</dbReference>
<dbReference type="InterPro" id="IPR053183">
    <property type="entry name" value="ASL1"/>
</dbReference>
<dbReference type="AlphaFoldDB" id="A0A0C3S894"/>
<keyword evidence="4" id="KW-1185">Reference proteome</keyword>
<dbReference type="OrthoDB" id="43654at2759"/>
<dbReference type="InterPro" id="IPR017853">
    <property type="entry name" value="GH"/>
</dbReference>
<feature type="domain" description="Asl1-like glycosyl hydrolase catalytic" evidence="2">
    <location>
        <begin position="37"/>
        <end position="272"/>
    </location>
</feature>
<evidence type="ECO:0000259" key="2">
    <source>
        <dbReference type="Pfam" id="PF11790"/>
    </source>
</evidence>
<dbReference type="Gene3D" id="3.20.20.80">
    <property type="entry name" value="Glycosidases"/>
    <property type="match status" value="1"/>
</dbReference>
<keyword evidence="1" id="KW-0732">Signal</keyword>
<feature type="signal peptide" evidence="1">
    <location>
        <begin position="1"/>
        <end position="17"/>
    </location>
</feature>
<reference evidence="3 4" key="1">
    <citation type="journal article" date="2014" name="PLoS Genet.">
        <title>Analysis of the Phlebiopsis gigantea genome, transcriptome and secretome provides insight into its pioneer colonization strategies of wood.</title>
        <authorList>
            <person name="Hori C."/>
            <person name="Ishida T."/>
            <person name="Igarashi K."/>
            <person name="Samejima M."/>
            <person name="Suzuki H."/>
            <person name="Master E."/>
            <person name="Ferreira P."/>
            <person name="Ruiz-Duenas F.J."/>
            <person name="Held B."/>
            <person name="Canessa P."/>
            <person name="Larrondo L.F."/>
            <person name="Schmoll M."/>
            <person name="Druzhinina I.S."/>
            <person name="Kubicek C.P."/>
            <person name="Gaskell J.A."/>
            <person name="Kersten P."/>
            <person name="St John F."/>
            <person name="Glasner J."/>
            <person name="Sabat G."/>
            <person name="Splinter BonDurant S."/>
            <person name="Syed K."/>
            <person name="Yadav J."/>
            <person name="Mgbeahuruike A.C."/>
            <person name="Kovalchuk A."/>
            <person name="Asiegbu F.O."/>
            <person name="Lackner G."/>
            <person name="Hoffmeister D."/>
            <person name="Rencoret J."/>
            <person name="Gutierrez A."/>
            <person name="Sun H."/>
            <person name="Lindquist E."/>
            <person name="Barry K."/>
            <person name="Riley R."/>
            <person name="Grigoriev I.V."/>
            <person name="Henrissat B."/>
            <person name="Kues U."/>
            <person name="Berka R.M."/>
            <person name="Martinez A.T."/>
            <person name="Covert S.F."/>
            <person name="Blanchette R.A."/>
            <person name="Cullen D."/>
        </authorList>
    </citation>
    <scope>NUCLEOTIDE SEQUENCE [LARGE SCALE GENOMIC DNA]</scope>
    <source>
        <strain evidence="3 4">11061_1 CR5-6</strain>
    </source>
</reference>
<sequence length="331" mass="36208">MLALLSSILLLVTLALGYPKHTADPSRRAVSSAAKAGLAWPNGPDGSIQQYTSTGKVQWYYTWSPDGFQGSLEFVPMLWGPTQTGDWSNNINHTIQELNVTHALGFNEPQEVSQSNLSPSDGASLWKQYLEPLKGQGIKLGSPAPSSAPSGKTWIQQWLDACDGGCTVDFIALHWYDINSTAFMEYLQDFHATFQRPIWVTEWACQNFNDANQQCSLQDTVNFMNATQEFMDNTDWVERYAWFGAFKNLQGVNQDDALMDQSGQITTLGKQYIGANTPNVSPDYQPGIVHGGSGNASSSSGSSTVYAAWSTTARCASVLTIWAAIILAIPL</sequence>
<gene>
    <name evidence="3" type="ORF">PHLGIDRAFT_27227</name>
</gene>
<dbReference type="GO" id="GO:0009277">
    <property type="term" value="C:fungal-type cell wall"/>
    <property type="evidence" value="ECO:0007669"/>
    <property type="project" value="TreeGrafter"/>
</dbReference>
<dbReference type="Proteomes" id="UP000053257">
    <property type="component" value="Unassembled WGS sequence"/>
</dbReference>
<dbReference type="STRING" id="745531.A0A0C3S894"/>
<accession>A0A0C3S894</accession>
<dbReference type="EMBL" id="KN840438">
    <property type="protein sequence ID" value="KIP12881.1"/>
    <property type="molecule type" value="Genomic_DNA"/>
</dbReference>
<dbReference type="InterPro" id="IPR024655">
    <property type="entry name" value="Asl1_glyco_hydro_catalytic"/>
</dbReference>
<dbReference type="PANTHER" id="PTHR34154">
    <property type="entry name" value="ALKALI-SENSITIVE LINKAGE PROTEIN 1"/>
    <property type="match status" value="1"/>
</dbReference>
<dbReference type="SUPFAM" id="SSF51445">
    <property type="entry name" value="(Trans)glycosidases"/>
    <property type="match status" value="1"/>
</dbReference>
<dbReference type="GO" id="GO:0016787">
    <property type="term" value="F:hydrolase activity"/>
    <property type="evidence" value="ECO:0007669"/>
    <property type="project" value="UniProtKB-KW"/>
</dbReference>
<keyword evidence="3" id="KW-0378">Hydrolase</keyword>
<protein>
    <submittedName>
        <fullName evidence="3">Glycoside hydrolase family 128 protein</fullName>
    </submittedName>
</protein>
<evidence type="ECO:0000313" key="3">
    <source>
        <dbReference type="EMBL" id="KIP12881.1"/>
    </source>
</evidence>
<dbReference type="HOGENOM" id="CLU_040908_6_0_1"/>
<dbReference type="PANTHER" id="PTHR34154:SF3">
    <property type="entry name" value="ALKALI-SENSITIVE LINKAGE PROTEIN 1"/>
    <property type="match status" value="1"/>
</dbReference>